<feature type="transmembrane region" description="Helical" evidence="1">
    <location>
        <begin position="222"/>
        <end position="243"/>
    </location>
</feature>
<keyword evidence="1" id="KW-0472">Membrane</keyword>
<dbReference type="EMBL" id="JABZGW010000044">
    <property type="protein sequence ID" value="MBF4807423.1"/>
    <property type="molecule type" value="Genomic_DNA"/>
</dbReference>
<dbReference type="GO" id="GO:0016787">
    <property type="term" value="F:hydrolase activity"/>
    <property type="evidence" value="ECO:0007669"/>
    <property type="project" value="UniProtKB-KW"/>
</dbReference>
<feature type="domain" description="Sulfatase N-terminal" evidence="2">
    <location>
        <begin position="305"/>
        <end position="622"/>
    </location>
</feature>
<feature type="transmembrane region" description="Helical" evidence="1">
    <location>
        <begin position="37"/>
        <end position="56"/>
    </location>
</feature>
<sequence>MLFTLDITSVILFACILTIATPTPAFAYVDPSVMTYTIQAVAGVAVALSAVLGIAFRRSRKYILKVFHMEEKQDIEPLVSRIEASEKASVDAEFKAVLDSKTKRTANKEDDYRPRWTQRVLPAFSVALFMVFTYMIVAPFELISGNEESLVFGLTSTWRIFVLPAVLATIVLTGVISVFRGRFFNAVLMLVFGFALASYVQVLVLNGTLPSSDGGTVNWTQYASWACGTTAIWVVIVVLPLIFSHRSKILAWRIATGVSLALVLVQAVGVGSLFVNHIPGTTTSNETPQYTLTEKGLFTVSPKKNVVIFVLDMYDETMDLRPAVEKNPELLHEMTGFTWFHNTSAVITPTRDAIPSMLTGYQPQHDDTYGTLNQNRFAQGTYLPDFKNAGYHVGVYSEGVSPNEEYVYGNAYNASKEADSLEEGNSSLNSLGTLRAMYKTALFRDLPWVFKPFFWFYTDDINAAMVHQENGATNAADSVPYSTNDPLFARKLRDRGLTATDDASTGSVRFIHLMGPHYPYTMDENEQRVGSSTREQQAVGSMNIVSDYIRELKRLGLYEKTTIVITSDHGYFASSEPLSLLKTAATPILLVKPAQTAEQAAQPLKESDQPVSNADVFPTALASEGLSPTYQGVGTNALALNDYNRVRYFDALSKDTQGVEHGVVEYKIVGDAADISNWEPTGWVFHYPEGVWRQDGLTY</sequence>
<evidence type="ECO:0000313" key="4">
    <source>
        <dbReference type="Proteomes" id="UP000698335"/>
    </source>
</evidence>
<dbReference type="Pfam" id="PF00884">
    <property type="entry name" value="Sulfatase"/>
    <property type="match status" value="1"/>
</dbReference>
<dbReference type="Gene3D" id="3.40.720.10">
    <property type="entry name" value="Alkaline Phosphatase, subunit A"/>
    <property type="match status" value="1"/>
</dbReference>
<keyword evidence="1" id="KW-1133">Transmembrane helix</keyword>
<dbReference type="InterPro" id="IPR000917">
    <property type="entry name" value="Sulfatase_N"/>
</dbReference>
<protein>
    <submittedName>
        <fullName evidence="3">Sulfatase-like hydrolase/transferase</fullName>
    </submittedName>
</protein>
<gene>
    <name evidence="3" type="ORF">HXK26_01820</name>
</gene>
<evidence type="ECO:0000313" key="3">
    <source>
        <dbReference type="EMBL" id="MBF4807423.1"/>
    </source>
</evidence>
<reference evidence="3" key="1">
    <citation type="submission" date="2020-04" db="EMBL/GenBank/DDBJ databases">
        <title>Deep metagenomics examines the oral microbiome during advanced dental caries in children, revealing novel taxa and co-occurrences with host molecules.</title>
        <authorList>
            <person name="Baker J.L."/>
            <person name="Morton J.T."/>
            <person name="Dinis M."/>
            <person name="Alvarez R."/>
            <person name="Tran N.C."/>
            <person name="Knight R."/>
            <person name="Edlund A."/>
        </authorList>
    </citation>
    <scope>NUCLEOTIDE SEQUENCE</scope>
    <source>
        <strain evidence="3">JCVI_38_bin.5</strain>
    </source>
</reference>
<keyword evidence="3" id="KW-0378">Hydrolase</keyword>
<feature type="transmembrane region" description="Helical" evidence="1">
    <location>
        <begin position="183"/>
        <end position="202"/>
    </location>
</feature>
<dbReference type="InterPro" id="IPR017850">
    <property type="entry name" value="Alkaline_phosphatase_core_sf"/>
</dbReference>
<dbReference type="AlphaFoldDB" id="A0A930YMX9"/>
<accession>A0A930YMX9</accession>
<organism evidence="3 4">
    <name type="scientific">Lancefieldella rimae</name>
    <dbReference type="NCBI Taxonomy" id="1383"/>
    <lineage>
        <taxon>Bacteria</taxon>
        <taxon>Bacillati</taxon>
        <taxon>Actinomycetota</taxon>
        <taxon>Coriobacteriia</taxon>
        <taxon>Coriobacteriales</taxon>
        <taxon>Atopobiaceae</taxon>
        <taxon>Lancefieldella</taxon>
    </lineage>
</organism>
<name>A0A930YMX9_9ACTN</name>
<dbReference type="Proteomes" id="UP000698335">
    <property type="component" value="Unassembled WGS sequence"/>
</dbReference>
<evidence type="ECO:0000256" key="1">
    <source>
        <dbReference type="SAM" id="Phobius"/>
    </source>
</evidence>
<comment type="caution">
    <text evidence="3">The sequence shown here is derived from an EMBL/GenBank/DDBJ whole genome shotgun (WGS) entry which is preliminary data.</text>
</comment>
<feature type="transmembrane region" description="Helical" evidence="1">
    <location>
        <begin position="120"/>
        <end position="137"/>
    </location>
</feature>
<feature type="transmembrane region" description="Helical" evidence="1">
    <location>
        <begin position="250"/>
        <end position="275"/>
    </location>
</feature>
<keyword evidence="1" id="KW-0812">Transmembrane</keyword>
<evidence type="ECO:0000259" key="2">
    <source>
        <dbReference type="Pfam" id="PF00884"/>
    </source>
</evidence>
<dbReference type="SUPFAM" id="SSF53649">
    <property type="entry name" value="Alkaline phosphatase-like"/>
    <property type="match status" value="1"/>
</dbReference>
<feature type="transmembrane region" description="Helical" evidence="1">
    <location>
        <begin position="157"/>
        <end position="176"/>
    </location>
</feature>
<proteinExistence type="predicted"/>